<gene>
    <name evidence="1" type="ORF">O1611_g1467</name>
</gene>
<proteinExistence type="predicted"/>
<name>A0ACC2JXI2_9PEZI</name>
<reference evidence="1" key="1">
    <citation type="submission" date="2022-12" db="EMBL/GenBank/DDBJ databases">
        <title>Genome Sequence of Lasiodiplodia mahajangana.</title>
        <authorList>
            <person name="Buettner E."/>
        </authorList>
    </citation>
    <scope>NUCLEOTIDE SEQUENCE</scope>
    <source>
        <strain evidence="1">VT137</strain>
    </source>
</reference>
<dbReference type="EMBL" id="JAPUUL010000171">
    <property type="protein sequence ID" value="KAJ8132157.1"/>
    <property type="molecule type" value="Genomic_DNA"/>
</dbReference>
<evidence type="ECO:0000313" key="2">
    <source>
        <dbReference type="Proteomes" id="UP001153332"/>
    </source>
</evidence>
<accession>A0ACC2JXI2</accession>
<protein>
    <submittedName>
        <fullName evidence="1">Uncharacterized protein</fullName>
    </submittedName>
</protein>
<sequence>MVQDGDGRPRKLAAPAPMHTIKPLTRSGNVKEPGLTFGGVSFIVDVCSDKAMIVLVRLKGVLDLCAELFEEEGVVPGIPTSLSAYLSNAELKAKDLSVIRPKRPTEEPVSGREPKRGKAGMGTDV</sequence>
<comment type="caution">
    <text evidence="1">The sequence shown here is derived from an EMBL/GenBank/DDBJ whole genome shotgun (WGS) entry which is preliminary data.</text>
</comment>
<evidence type="ECO:0000313" key="1">
    <source>
        <dbReference type="EMBL" id="KAJ8132157.1"/>
    </source>
</evidence>
<keyword evidence="2" id="KW-1185">Reference proteome</keyword>
<dbReference type="Proteomes" id="UP001153332">
    <property type="component" value="Unassembled WGS sequence"/>
</dbReference>
<organism evidence="1 2">
    <name type="scientific">Lasiodiplodia mahajangana</name>
    <dbReference type="NCBI Taxonomy" id="1108764"/>
    <lineage>
        <taxon>Eukaryota</taxon>
        <taxon>Fungi</taxon>
        <taxon>Dikarya</taxon>
        <taxon>Ascomycota</taxon>
        <taxon>Pezizomycotina</taxon>
        <taxon>Dothideomycetes</taxon>
        <taxon>Dothideomycetes incertae sedis</taxon>
        <taxon>Botryosphaeriales</taxon>
        <taxon>Botryosphaeriaceae</taxon>
        <taxon>Lasiodiplodia</taxon>
    </lineage>
</organism>